<evidence type="ECO:0000256" key="5">
    <source>
        <dbReference type="ARBA" id="ARBA00023315"/>
    </source>
</evidence>
<keyword evidence="4" id="KW-0573">Peptidoglycan synthesis</keyword>
<dbReference type="SUPFAM" id="SSF55729">
    <property type="entry name" value="Acyl-CoA N-acyltransferases (Nat)"/>
    <property type="match status" value="1"/>
</dbReference>
<keyword evidence="2 8" id="KW-0808">Transferase</keyword>
<dbReference type="InterPro" id="IPR016181">
    <property type="entry name" value="Acyl_CoA_acyltransferase"/>
</dbReference>
<dbReference type="InterPro" id="IPR003447">
    <property type="entry name" value="FEMABX"/>
</dbReference>
<comment type="similarity">
    <text evidence="1">Belongs to the FemABX family.</text>
</comment>
<dbReference type="Gene3D" id="3.40.630.30">
    <property type="match status" value="1"/>
</dbReference>
<dbReference type="GO" id="GO:0009252">
    <property type="term" value="P:peptidoglycan biosynthetic process"/>
    <property type="evidence" value="ECO:0007669"/>
    <property type="project" value="UniProtKB-KW"/>
</dbReference>
<sequence>MSDFEIKIINPSGFENWNTDIQNFDSYSFFHTLEWCQVLTSTYEYIPTYFCIIKNKKLSSVVPAMEINSKLTGKRLISLPFSDFCEPIFSSIDESETLKKSMLDYCRKHKLRYMEFRTSETRFPYETEYFRTDLRHLLEISADQQIIQKQFSENTKRNIKAAIKEGVNIKELNSVEGIKIFYELQCITRRKHGLPPQPKLFFDNIYRFIISKDKGQILIGYFKDKPVAALMFFTFGEKVIYKFGASLADSLPKGSNHFLMWEAIKKFNNAGYKEFDFGRTETNHDGLRRFKLGFGAEERIIYTSRFDVKKNSFLPVISKSTGSYNQIFKKLPLPILKLIGKTIYKHVG</sequence>
<comment type="caution">
    <text evidence="8">The sequence shown here is derived from an EMBL/GenBank/DDBJ whole genome shotgun (WGS) entry which is preliminary data.</text>
</comment>
<dbReference type="PANTHER" id="PTHR36174:SF1">
    <property type="entry name" value="LIPID II:GLYCINE GLYCYLTRANSFERASE"/>
    <property type="match status" value="1"/>
</dbReference>
<gene>
    <name evidence="8" type="ORF">ENS31_03095</name>
</gene>
<proteinExistence type="inferred from homology"/>
<keyword evidence="6" id="KW-0961">Cell wall biogenesis/degradation</keyword>
<evidence type="ECO:0000313" key="8">
    <source>
        <dbReference type="EMBL" id="HFI90501.1"/>
    </source>
</evidence>
<accession>A0A7V2ZIF2</accession>
<dbReference type="GO" id="GO:0071555">
    <property type="term" value="P:cell wall organization"/>
    <property type="evidence" value="ECO:0007669"/>
    <property type="project" value="UniProtKB-KW"/>
</dbReference>
<name>A0A7V2ZIF2_9BACT</name>
<dbReference type="AlphaFoldDB" id="A0A7V2ZIF2"/>
<evidence type="ECO:0000256" key="6">
    <source>
        <dbReference type="ARBA" id="ARBA00023316"/>
    </source>
</evidence>
<evidence type="ECO:0000256" key="1">
    <source>
        <dbReference type="ARBA" id="ARBA00009943"/>
    </source>
</evidence>
<protein>
    <submittedName>
        <fullName evidence="8">Peptidoglycan bridge formation glycyltransferase FemA/FemB family protein</fullName>
    </submittedName>
</protein>
<organism evidence="8">
    <name type="scientific">Ignavibacterium album</name>
    <dbReference type="NCBI Taxonomy" id="591197"/>
    <lineage>
        <taxon>Bacteria</taxon>
        <taxon>Pseudomonadati</taxon>
        <taxon>Ignavibacteriota</taxon>
        <taxon>Ignavibacteria</taxon>
        <taxon>Ignavibacteriales</taxon>
        <taxon>Ignavibacteriaceae</taxon>
        <taxon>Ignavibacterium</taxon>
    </lineage>
</organism>
<dbReference type="GO" id="GO:0008360">
    <property type="term" value="P:regulation of cell shape"/>
    <property type="evidence" value="ECO:0007669"/>
    <property type="project" value="UniProtKB-KW"/>
</dbReference>
<feature type="domain" description="BioF2-like acetyltransferase" evidence="7">
    <location>
        <begin position="155"/>
        <end position="283"/>
    </location>
</feature>
<dbReference type="PANTHER" id="PTHR36174">
    <property type="entry name" value="LIPID II:GLYCINE GLYCYLTRANSFERASE"/>
    <property type="match status" value="1"/>
</dbReference>
<evidence type="ECO:0000256" key="3">
    <source>
        <dbReference type="ARBA" id="ARBA00022960"/>
    </source>
</evidence>
<evidence type="ECO:0000259" key="7">
    <source>
        <dbReference type="Pfam" id="PF13480"/>
    </source>
</evidence>
<dbReference type="GO" id="GO:0016755">
    <property type="term" value="F:aminoacyltransferase activity"/>
    <property type="evidence" value="ECO:0007669"/>
    <property type="project" value="InterPro"/>
</dbReference>
<dbReference type="Pfam" id="PF13480">
    <property type="entry name" value="Acetyltransf_6"/>
    <property type="match status" value="1"/>
</dbReference>
<evidence type="ECO:0000256" key="4">
    <source>
        <dbReference type="ARBA" id="ARBA00022984"/>
    </source>
</evidence>
<reference evidence="8" key="1">
    <citation type="journal article" date="2020" name="mSystems">
        <title>Genome- and Community-Level Interaction Insights into Carbon Utilization and Element Cycling Functions of Hydrothermarchaeota in Hydrothermal Sediment.</title>
        <authorList>
            <person name="Zhou Z."/>
            <person name="Liu Y."/>
            <person name="Xu W."/>
            <person name="Pan J."/>
            <person name="Luo Z.H."/>
            <person name="Li M."/>
        </authorList>
    </citation>
    <scope>NUCLEOTIDE SEQUENCE [LARGE SCALE GENOMIC DNA]</scope>
    <source>
        <strain evidence="8">SpSt-479</strain>
    </source>
</reference>
<dbReference type="PROSITE" id="PS51191">
    <property type="entry name" value="FEMABX"/>
    <property type="match status" value="1"/>
</dbReference>
<dbReference type="InterPro" id="IPR050644">
    <property type="entry name" value="PG_Glycine_Bridge_Synth"/>
</dbReference>
<keyword evidence="3" id="KW-0133">Cell shape</keyword>
<dbReference type="InterPro" id="IPR038740">
    <property type="entry name" value="BioF2-like_GNAT_dom"/>
</dbReference>
<keyword evidence="5" id="KW-0012">Acyltransferase</keyword>
<evidence type="ECO:0000256" key="2">
    <source>
        <dbReference type="ARBA" id="ARBA00022679"/>
    </source>
</evidence>
<dbReference type="EMBL" id="DSUJ01000008">
    <property type="protein sequence ID" value="HFI90501.1"/>
    <property type="molecule type" value="Genomic_DNA"/>
</dbReference>